<dbReference type="PANTHER" id="PTHR43228:SF1">
    <property type="entry name" value="TWO-COMPONENT RESPONSE REGULATOR ARR22"/>
    <property type="match status" value="1"/>
</dbReference>
<dbReference type="OrthoDB" id="9780153at2"/>
<dbReference type="SMART" id="SM00448">
    <property type="entry name" value="REC"/>
    <property type="match status" value="1"/>
</dbReference>
<dbReference type="PROSITE" id="PS50110">
    <property type="entry name" value="RESPONSE_REGULATORY"/>
    <property type="match status" value="1"/>
</dbReference>
<reference evidence="5" key="1">
    <citation type="submission" date="2021-03" db="EMBL/GenBank/DDBJ databases">
        <title>Antimicrobial resistance genes in bacteria isolated from Japanese honey, and their potential for conferring macrolide and lincosamide resistance in the American foulbrood pathogen Paenibacillus larvae.</title>
        <authorList>
            <person name="Okamoto M."/>
            <person name="Kumagai M."/>
            <person name="Kanamori H."/>
            <person name="Takamatsu D."/>
        </authorList>
    </citation>
    <scope>NUCLEOTIDE SEQUENCE</scope>
    <source>
        <strain evidence="5">J27TS8</strain>
    </source>
</reference>
<dbReference type="GO" id="GO:0000160">
    <property type="term" value="P:phosphorelay signal transduction system"/>
    <property type="evidence" value="ECO:0007669"/>
    <property type="project" value="UniProtKB-KW"/>
</dbReference>
<accession>A0A920BV47</accession>
<sequence>MKSQIVIVDDEPITRMDIRDLLCEAGFDVVGEASDGFEAIDVCRNYVPDLVIIDIKMPVLDGLKASKIIKHDKLAGGILLLSAFNDLDYIQQAKDVGALGYLVKPLDEKSFIPTVEVAIARGQEINKLGNDYEKISKKLEDRKVVDMAKGLLMKDKKISEDEAYHMLRQLSMNRRCSMGEIARTIVIMYE</sequence>
<dbReference type="InterPro" id="IPR036388">
    <property type="entry name" value="WH-like_DNA-bd_sf"/>
</dbReference>
<keyword evidence="1" id="KW-0902">Two-component regulatory system</keyword>
<evidence type="ECO:0000313" key="5">
    <source>
        <dbReference type="EMBL" id="GIN63965.1"/>
    </source>
</evidence>
<dbReference type="SMART" id="SM01012">
    <property type="entry name" value="ANTAR"/>
    <property type="match status" value="1"/>
</dbReference>
<dbReference type="Gene3D" id="3.40.50.2300">
    <property type="match status" value="1"/>
</dbReference>
<dbReference type="AlphaFoldDB" id="A0A920BV47"/>
<protein>
    <submittedName>
        <fullName evidence="5">Fis family transcriptional regulator</fullName>
    </submittedName>
</protein>
<dbReference type="EMBL" id="BORC01000009">
    <property type="protein sequence ID" value="GIN63965.1"/>
    <property type="molecule type" value="Genomic_DNA"/>
</dbReference>
<proteinExistence type="predicted"/>
<dbReference type="InterPro" id="IPR001789">
    <property type="entry name" value="Sig_transdc_resp-reg_receiver"/>
</dbReference>
<dbReference type="InterPro" id="IPR011006">
    <property type="entry name" value="CheY-like_superfamily"/>
</dbReference>
<dbReference type="InterPro" id="IPR008327">
    <property type="entry name" value="Sig_transdc_resp-reg_antiterm"/>
</dbReference>
<dbReference type="Gene3D" id="1.10.10.10">
    <property type="entry name" value="Winged helix-like DNA-binding domain superfamily/Winged helix DNA-binding domain"/>
    <property type="match status" value="1"/>
</dbReference>
<dbReference type="GO" id="GO:0003723">
    <property type="term" value="F:RNA binding"/>
    <property type="evidence" value="ECO:0007669"/>
    <property type="project" value="InterPro"/>
</dbReference>
<dbReference type="Proteomes" id="UP000682111">
    <property type="component" value="Unassembled WGS sequence"/>
</dbReference>
<dbReference type="Pfam" id="PF00072">
    <property type="entry name" value="Response_reg"/>
    <property type="match status" value="1"/>
</dbReference>
<feature type="modified residue" description="4-aspartylphosphate" evidence="2">
    <location>
        <position position="54"/>
    </location>
</feature>
<dbReference type="PIRSF" id="PIRSF036382">
    <property type="entry name" value="RR_antiterm"/>
    <property type="match status" value="1"/>
</dbReference>
<evidence type="ECO:0000259" key="3">
    <source>
        <dbReference type="PROSITE" id="PS50110"/>
    </source>
</evidence>
<dbReference type="RefSeq" id="WP_137744705.1">
    <property type="nucleotide sequence ID" value="NZ_BORC01000009.1"/>
</dbReference>
<evidence type="ECO:0000256" key="2">
    <source>
        <dbReference type="PROSITE-ProRule" id="PRU00169"/>
    </source>
</evidence>
<organism evidence="5 6">
    <name type="scientific">Robertmurraya siralis</name>
    <dbReference type="NCBI Taxonomy" id="77777"/>
    <lineage>
        <taxon>Bacteria</taxon>
        <taxon>Bacillati</taxon>
        <taxon>Bacillota</taxon>
        <taxon>Bacilli</taxon>
        <taxon>Bacillales</taxon>
        <taxon>Bacillaceae</taxon>
        <taxon>Robertmurraya</taxon>
    </lineage>
</organism>
<dbReference type="SUPFAM" id="SSF52172">
    <property type="entry name" value="CheY-like"/>
    <property type="match status" value="1"/>
</dbReference>
<name>A0A920BV47_9BACI</name>
<comment type="caution">
    <text evidence="5">The sequence shown here is derived from an EMBL/GenBank/DDBJ whole genome shotgun (WGS) entry which is preliminary data.</text>
</comment>
<feature type="domain" description="Response regulatory" evidence="3">
    <location>
        <begin position="4"/>
        <end position="119"/>
    </location>
</feature>
<evidence type="ECO:0000259" key="4">
    <source>
        <dbReference type="PROSITE" id="PS50921"/>
    </source>
</evidence>
<dbReference type="Pfam" id="PF03861">
    <property type="entry name" value="ANTAR"/>
    <property type="match status" value="1"/>
</dbReference>
<keyword evidence="2" id="KW-0597">Phosphoprotein</keyword>
<evidence type="ECO:0000256" key="1">
    <source>
        <dbReference type="ARBA" id="ARBA00023012"/>
    </source>
</evidence>
<keyword evidence="6" id="KW-1185">Reference proteome</keyword>
<gene>
    <name evidence="5" type="ORF">J27TS8_39580</name>
</gene>
<dbReference type="InterPro" id="IPR052048">
    <property type="entry name" value="ST_Response_Regulator"/>
</dbReference>
<evidence type="ECO:0000313" key="6">
    <source>
        <dbReference type="Proteomes" id="UP000682111"/>
    </source>
</evidence>
<dbReference type="PANTHER" id="PTHR43228">
    <property type="entry name" value="TWO-COMPONENT RESPONSE REGULATOR"/>
    <property type="match status" value="1"/>
</dbReference>
<dbReference type="PROSITE" id="PS50921">
    <property type="entry name" value="ANTAR"/>
    <property type="match status" value="1"/>
</dbReference>
<feature type="domain" description="ANTAR" evidence="4">
    <location>
        <begin position="125"/>
        <end position="186"/>
    </location>
</feature>
<dbReference type="InterPro" id="IPR005561">
    <property type="entry name" value="ANTAR"/>
</dbReference>